<feature type="domain" description="UDP-glucose/GDP-mannose dehydrogenase C-terminal" evidence="11">
    <location>
        <begin position="320"/>
        <end position="425"/>
    </location>
</feature>
<dbReference type="SUPFAM" id="SSF52413">
    <property type="entry name" value="UDP-glucose/GDP-mannose dehydrogenase C-terminal domain"/>
    <property type="match status" value="1"/>
</dbReference>
<feature type="binding site" evidence="10">
    <location>
        <position position="36"/>
    </location>
    <ligand>
        <name>NAD(+)</name>
        <dbReference type="ChEBI" id="CHEBI:57540"/>
    </ligand>
</feature>
<keyword evidence="13" id="KW-1185">Reference proteome</keyword>
<dbReference type="GO" id="GO:0006065">
    <property type="term" value="P:UDP-glucuronate biosynthetic process"/>
    <property type="evidence" value="ECO:0007669"/>
    <property type="project" value="UniProtKB-UniPathway"/>
</dbReference>
<dbReference type="SUPFAM" id="SSF48179">
    <property type="entry name" value="6-phosphogluconate dehydrogenase C-terminal domain-like"/>
    <property type="match status" value="1"/>
</dbReference>
<evidence type="ECO:0000313" key="12">
    <source>
        <dbReference type="EMBL" id="AUG57171.1"/>
    </source>
</evidence>
<protein>
    <recommendedName>
        <fullName evidence="3 7">UDP-glucose 6-dehydrogenase</fullName>
        <ecNumber evidence="3 7">1.1.1.22</ecNumber>
    </recommendedName>
</protein>
<keyword evidence="4 7" id="KW-0560">Oxidoreductase</keyword>
<sequence>MYKIAVVGTGYVGLVTGAGLSDFGMNVICVDNDYKKIEDLKNGIIPIFEPGLSPIVERNTYYKRLTFTTDIKRAVEECRVIFIAVGTPPQDDGSADLKYVEQVAKDIGKNMNEYKVIVNKSTVPVGTAKKVRELIEEKLKQRGVNFPVDVVSNPEFLREGTAVHDFCRPDRVVIGSDSQKAVEIMKQVYNVLYQNDIPFMLTNNETAEMIKYASNAFLAMKITYINEIANLCEKLGANVQDVAEGMGKDRRISPEFLKPGPGYGGSCFPKDTIALVNMGKQYGFPVTLIEQTVRANENQKKLMAQKIEKVMGDLEGKEMAILGLAFKPNTNDMREAPSITILKYIIKKGARVKAYDPASMEEAKWRLSDINDKIKYCKDEYEAIDKSDGVVILTEWDRFKRLDIKKVKELLKEPYFFDFRNIYERSAMESYGFKYSGVGQ</sequence>
<feature type="binding site" evidence="10">
    <location>
        <position position="122"/>
    </location>
    <ligand>
        <name>NAD(+)</name>
        <dbReference type="ChEBI" id="CHEBI:57540"/>
    </ligand>
</feature>
<dbReference type="AlphaFoldDB" id="A0A2K9EKS1"/>
<feature type="binding site" evidence="9">
    <location>
        <position position="327"/>
    </location>
    <ligand>
        <name>substrate</name>
    </ligand>
</feature>
<dbReference type="GO" id="GO:0000271">
    <property type="term" value="P:polysaccharide biosynthetic process"/>
    <property type="evidence" value="ECO:0007669"/>
    <property type="project" value="InterPro"/>
</dbReference>
<dbReference type="PANTHER" id="PTHR43750">
    <property type="entry name" value="UDP-GLUCOSE 6-DEHYDROGENASE TUAD"/>
    <property type="match status" value="1"/>
</dbReference>
<evidence type="ECO:0000256" key="7">
    <source>
        <dbReference type="PIRNR" id="PIRNR000124"/>
    </source>
</evidence>
<feature type="binding site" evidence="10">
    <location>
        <position position="31"/>
    </location>
    <ligand>
        <name>NAD(+)</name>
        <dbReference type="ChEBI" id="CHEBI:57540"/>
    </ligand>
</feature>
<dbReference type="InterPro" id="IPR036220">
    <property type="entry name" value="UDP-Glc/GDP-Man_DH_C_sf"/>
</dbReference>
<feature type="binding site" evidence="9">
    <location>
        <begin position="156"/>
        <end position="159"/>
    </location>
    <ligand>
        <name>substrate</name>
    </ligand>
</feature>
<dbReference type="PIRSF" id="PIRSF000124">
    <property type="entry name" value="UDPglc_GDPman_dh"/>
    <property type="match status" value="1"/>
</dbReference>
<evidence type="ECO:0000313" key="13">
    <source>
        <dbReference type="Proteomes" id="UP000233534"/>
    </source>
</evidence>
<dbReference type="InterPro" id="IPR028357">
    <property type="entry name" value="UDPglc_DH_bac"/>
</dbReference>
<dbReference type="InterPro" id="IPR017476">
    <property type="entry name" value="UDP-Glc/GDP-Man"/>
</dbReference>
<dbReference type="SUPFAM" id="SSF51735">
    <property type="entry name" value="NAD(P)-binding Rossmann-fold domains"/>
    <property type="match status" value="1"/>
</dbReference>
<evidence type="ECO:0000256" key="8">
    <source>
        <dbReference type="PIRSR" id="PIRSR500134-1"/>
    </source>
</evidence>
<dbReference type="PIRSF" id="PIRSF500134">
    <property type="entry name" value="UDPglc_DH_bac"/>
    <property type="match status" value="1"/>
</dbReference>
<feature type="active site" description="Nucleophile" evidence="8">
    <location>
        <position position="267"/>
    </location>
</feature>
<evidence type="ECO:0000256" key="3">
    <source>
        <dbReference type="ARBA" id="ARBA00012954"/>
    </source>
</evidence>
<organism evidence="12 13">
    <name type="scientific">Acetivibrio saccincola</name>
    <dbReference type="NCBI Taxonomy" id="1677857"/>
    <lineage>
        <taxon>Bacteria</taxon>
        <taxon>Bacillati</taxon>
        <taxon>Bacillota</taxon>
        <taxon>Clostridia</taxon>
        <taxon>Eubacteriales</taxon>
        <taxon>Oscillospiraceae</taxon>
        <taxon>Acetivibrio</taxon>
    </lineage>
</organism>
<dbReference type="KEGG" id="hsc:HVS_06225"/>
<dbReference type="Pfam" id="PF00984">
    <property type="entry name" value="UDPG_MGDP_dh"/>
    <property type="match status" value="1"/>
</dbReference>
<dbReference type="InterPro" id="IPR014026">
    <property type="entry name" value="UDP-Glc/GDP-Man_DH_dimer"/>
</dbReference>
<accession>A0A2K9EKS1</accession>
<comment type="catalytic activity">
    <reaction evidence="6 7">
        <text>UDP-alpha-D-glucose + 2 NAD(+) + H2O = UDP-alpha-D-glucuronate + 2 NADH + 3 H(+)</text>
        <dbReference type="Rhea" id="RHEA:23596"/>
        <dbReference type="ChEBI" id="CHEBI:15377"/>
        <dbReference type="ChEBI" id="CHEBI:15378"/>
        <dbReference type="ChEBI" id="CHEBI:57540"/>
        <dbReference type="ChEBI" id="CHEBI:57945"/>
        <dbReference type="ChEBI" id="CHEBI:58052"/>
        <dbReference type="ChEBI" id="CHEBI:58885"/>
        <dbReference type="EC" id="1.1.1.22"/>
    </reaction>
</comment>
<name>A0A2K9EKS1_9FIRM</name>
<evidence type="ECO:0000259" key="11">
    <source>
        <dbReference type="SMART" id="SM00984"/>
    </source>
</evidence>
<feature type="binding site" evidence="9">
    <location>
        <position position="211"/>
    </location>
    <ligand>
        <name>substrate</name>
    </ligand>
</feature>
<evidence type="ECO:0000256" key="2">
    <source>
        <dbReference type="ARBA" id="ARBA00006601"/>
    </source>
</evidence>
<dbReference type="Gene3D" id="3.40.50.720">
    <property type="entry name" value="NAD(P)-binding Rossmann-like Domain"/>
    <property type="match status" value="2"/>
</dbReference>
<dbReference type="InterPro" id="IPR036291">
    <property type="entry name" value="NAD(P)-bd_dom_sf"/>
</dbReference>
<feature type="binding site" evidence="10">
    <location>
        <position position="159"/>
    </location>
    <ligand>
        <name>NAD(+)</name>
        <dbReference type="ChEBI" id="CHEBI:57540"/>
    </ligand>
</feature>
<comment type="pathway">
    <text evidence="1">Nucleotide-sugar biosynthesis; UDP-alpha-D-glucuronate biosynthesis; UDP-alpha-D-glucuronate from UDP-alpha-D-glucose: step 1/1.</text>
</comment>
<keyword evidence="5 7" id="KW-0520">NAD</keyword>
<evidence type="ECO:0000256" key="1">
    <source>
        <dbReference type="ARBA" id="ARBA00004701"/>
    </source>
</evidence>
<evidence type="ECO:0000256" key="10">
    <source>
        <dbReference type="PIRSR" id="PIRSR500134-3"/>
    </source>
</evidence>
<dbReference type="PANTHER" id="PTHR43750:SF3">
    <property type="entry name" value="UDP-GLUCOSE 6-DEHYDROGENASE TUAD"/>
    <property type="match status" value="1"/>
</dbReference>
<dbReference type="RefSeq" id="WP_101300244.1">
    <property type="nucleotide sequence ID" value="NZ_CP025197.1"/>
</dbReference>
<dbReference type="Gene3D" id="1.20.5.100">
    <property type="entry name" value="Cytochrome c1, transmembrane anchor, C-terminal"/>
    <property type="match status" value="1"/>
</dbReference>
<dbReference type="SMART" id="SM00984">
    <property type="entry name" value="UDPG_MGDP_dh_C"/>
    <property type="match status" value="1"/>
</dbReference>
<evidence type="ECO:0000256" key="6">
    <source>
        <dbReference type="ARBA" id="ARBA00047473"/>
    </source>
</evidence>
<evidence type="ECO:0000256" key="4">
    <source>
        <dbReference type="ARBA" id="ARBA00023002"/>
    </source>
</evidence>
<dbReference type="InterPro" id="IPR008927">
    <property type="entry name" value="6-PGluconate_DH-like_C_sf"/>
</dbReference>
<dbReference type="EMBL" id="CP025197">
    <property type="protein sequence ID" value="AUG57171.1"/>
    <property type="molecule type" value="Genomic_DNA"/>
</dbReference>
<dbReference type="InterPro" id="IPR014027">
    <property type="entry name" value="UDP-Glc/GDP-Man_DH_C"/>
</dbReference>
<comment type="similarity">
    <text evidence="2 7">Belongs to the UDP-glucose/GDP-mannose dehydrogenase family.</text>
</comment>
<feature type="binding site" evidence="10">
    <location>
        <position position="270"/>
    </location>
    <ligand>
        <name>NAD(+)</name>
        <dbReference type="ChEBI" id="CHEBI:57540"/>
    </ligand>
</feature>
<gene>
    <name evidence="12" type="primary">tuaD</name>
    <name evidence="12" type="ORF">HVS_06225</name>
</gene>
<feature type="binding site" evidence="10">
    <location>
        <position position="87"/>
    </location>
    <ligand>
        <name>NAD(+)</name>
        <dbReference type="ChEBI" id="CHEBI:57540"/>
    </ligand>
</feature>
<dbReference type="Proteomes" id="UP000233534">
    <property type="component" value="Chromosome"/>
</dbReference>
<dbReference type="Pfam" id="PF03720">
    <property type="entry name" value="UDPG_MGDP_dh_C"/>
    <property type="match status" value="1"/>
</dbReference>
<dbReference type="NCBIfam" id="TIGR03026">
    <property type="entry name" value="NDP-sugDHase"/>
    <property type="match status" value="1"/>
</dbReference>
<evidence type="ECO:0000256" key="5">
    <source>
        <dbReference type="ARBA" id="ARBA00023027"/>
    </source>
</evidence>
<feature type="binding site" evidence="9">
    <location>
        <begin position="256"/>
        <end position="260"/>
    </location>
    <ligand>
        <name>substrate</name>
    </ligand>
</feature>
<evidence type="ECO:0000256" key="9">
    <source>
        <dbReference type="PIRSR" id="PIRSR500134-2"/>
    </source>
</evidence>
<feature type="binding site" evidence="10">
    <location>
        <position position="334"/>
    </location>
    <ligand>
        <name>NAD(+)</name>
        <dbReference type="ChEBI" id="CHEBI:57540"/>
    </ligand>
</feature>
<dbReference type="Pfam" id="PF03721">
    <property type="entry name" value="UDPG_MGDP_dh_N"/>
    <property type="match status" value="1"/>
</dbReference>
<dbReference type="InterPro" id="IPR001732">
    <property type="entry name" value="UDP-Glc/GDP-Man_DH_N"/>
</dbReference>
<feature type="binding site" evidence="9">
    <location>
        <position position="264"/>
    </location>
    <ligand>
        <name>substrate</name>
    </ligand>
</feature>
<dbReference type="EC" id="1.1.1.22" evidence="3 7"/>
<dbReference type="UniPathway" id="UPA00038">
    <property type="reaction ID" value="UER00491"/>
</dbReference>
<dbReference type="GO" id="GO:0003979">
    <property type="term" value="F:UDP-glucose 6-dehydrogenase activity"/>
    <property type="evidence" value="ECO:0007669"/>
    <property type="project" value="UniProtKB-EC"/>
</dbReference>
<reference evidence="12 13" key="1">
    <citation type="submission" date="2017-12" db="EMBL/GenBank/DDBJ databases">
        <title>Complete genome sequence of Herbivorax saccincola GGR1, a novel Cellulosome-producing hydrolytic bacterium in a thermophilic biogas plant, established by Illumina and Nanopore MinION sequencing.</title>
        <authorList>
            <person name="Pechtl A."/>
            <person name="Ruckert C."/>
            <person name="Koeck D.E."/>
            <person name="Maus I."/>
            <person name="Winkler A."/>
            <person name="Kalinowski J."/>
            <person name="Puhler A."/>
            <person name="Schwarz W.W."/>
            <person name="Zverlov V.V."/>
            <person name="Schluter A."/>
            <person name="Liebl W."/>
        </authorList>
    </citation>
    <scope>NUCLEOTIDE SEQUENCE [LARGE SCALE GENOMIC DNA]</scope>
    <source>
        <strain evidence="13">SR1</strain>
    </source>
</reference>
<dbReference type="GO" id="GO:0051287">
    <property type="term" value="F:NAD binding"/>
    <property type="evidence" value="ECO:0007669"/>
    <property type="project" value="InterPro"/>
</dbReference>
<proteinExistence type="inferred from homology"/>